<dbReference type="GO" id="GO:0016787">
    <property type="term" value="F:hydrolase activity"/>
    <property type="evidence" value="ECO:0007669"/>
    <property type="project" value="UniProtKB-KW"/>
</dbReference>
<dbReference type="RefSeq" id="WP_212642299.1">
    <property type="nucleotide sequence ID" value="NZ_CP074132.1"/>
</dbReference>
<dbReference type="Gene3D" id="3.90.220.20">
    <property type="entry name" value="DNA methylase specificity domains"/>
    <property type="match status" value="2"/>
</dbReference>
<dbReference type="PANTHER" id="PTHR30408:SF12">
    <property type="entry name" value="TYPE I RESTRICTION ENZYME MJAVIII SPECIFICITY SUBUNIT"/>
    <property type="match status" value="1"/>
</dbReference>
<protein>
    <submittedName>
        <fullName evidence="5">Restriction endonuclease subunit S</fullName>
        <ecNumber evidence="5">3.1.21.-</ecNumber>
    </submittedName>
</protein>
<dbReference type="InterPro" id="IPR052021">
    <property type="entry name" value="Type-I_RS_S_subunit"/>
</dbReference>
<keyword evidence="3" id="KW-0238">DNA-binding</keyword>
<evidence type="ECO:0000313" key="5">
    <source>
        <dbReference type="EMBL" id="QUX29440.1"/>
    </source>
</evidence>
<dbReference type="Proteomes" id="UP000678016">
    <property type="component" value="Chromosome"/>
</dbReference>
<reference evidence="6" key="1">
    <citation type="submission" date="2021-05" db="EMBL/GenBank/DDBJ databases">
        <title>Direct Submission.</title>
        <authorList>
            <person name="Li K."/>
            <person name="Gao J."/>
        </authorList>
    </citation>
    <scope>NUCLEOTIDE SEQUENCE [LARGE SCALE GENOMIC DNA]</scope>
    <source>
        <strain evidence="6">HDS12</strain>
    </source>
</reference>
<dbReference type="EMBL" id="CP074132">
    <property type="protein sequence ID" value="QUX29440.1"/>
    <property type="molecule type" value="Genomic_DNA"/>
</dbReference>
<dbReference type="InterPro" id="IPR000055">
    <property type="entry name" value="Restrct_endonuc_typeI_TRD"/>
</dbReference>
<evidence type="ECO:0000313" key="6">
    <source>
        <dbReference type="Proteomes" id="UP000678016"/>
    </source>
</evidence>
<dbReference type="GO" id="GO:0004519">
    <property type="term" value="F:endonuclease activity"/>
    <property type="evidence" value="ECO:0007669"/>
    <property type="project" value="UniProtKB-KW"/>
</dbReference>
<accession>A0ABX8C6C2</accession>
<keyword evidence="2" id="KW-0680">Restriction system</keyword>
<keyword evidence="6" id="KW-1185">Reference proteome</keyword>
<comment type="similarity">
    <text evidence="1">Belongs to the type-I restriction system S methylase family.</text>
</comment>
<dbReference type="InterPro" id="IPR044946">
    <property type="entry name" value="Restrct_endonuc_typeI_TRD_sf"/>
</dbReference>
<evidence type="ECO:0000259" key="4">
    <source>
        <dbReference type="Pfam" id="PF01420"/>
    </source>
</evidence>
<proteinExistence type="inferred from homology"/>
<keyword evidence="5" id="KW-0378">Hydrolase</keyword>
<keyword evidence="5" id="KW-0540">Nuclease</keyword>
<sequence length="404" mass="44793">MKYRKIGEVTNKVSTWNPKTLSQEIKFTYIDLGSVDQKNKEIGRTEEIQSSQAPSRARQVVRDGDVLISTVRPNLNGVAIVPADLDGATASTGFCVLRPGEEVDSSYLLHWVQTSSFVNDMCLKATGQSYPAVSDKIIKSSLIPLPNITIQRNISSLLNEVSTLRSRMRRSIELLDELTQSIFLDMFGDPVANTRSWPRKKLGDLVESIDSGKSPKCHSTPAGEGEWGVLKLGAVTSCEYLPGENKALPSTEDFNPAHEVRPGDLLFTRKNTPELVAACALVNDTPPQLLMPDLIFRINLKSGSPLTKNYLHRLLIHPTKRRKVQELAGGSAASMVNISKSRLLGLSIEIPPSHLQEEFDSRIRAIQELKLEQTAHLSHLDELFASVQQRAFDGTLWDDRDITV</sequence>
<evidence type="ECO:0000256" key="2">
    <source>
        <dbReference type="ARBA" id="ARBA00022747"/>
    </source>
</evidence>
<dbReference type="Pfam" id="PF01420">
    <property type="entry name" value="Methylase_S"/>
    <property type="match status" value="1"/>
</dbReference>
<organism evidence="5 6">
    <name type="scientific">Nocardiopsis akebiae</name>
    <dbReference type="NCBI Taxonomy" id="2831968"/>
    <lineage>
        <taxon>Bacteria</taxon>
        <taxon>Bacillati</taxon>
        <taxon>Actinomycetota</taxon>
        <taxon>Actinomycetes</taxon>
        <taxon>Streptosporangiales</taxon>
        <taxon>Nocardiopsidaceae</taxon>
        <taxon>Nocardiopsis</taxon>
    </lineage>
</organism>
<dbReference type="CDD" id="cd17261">
    <property type="entry name" value="RMtype1_S_EcoKI-TRD2-CR2_like"/>
    <property type="match status" value="1"/>
</dbReference>
<evidence type="ECO:0000256" key="1">
    <source>
        <dbReference type="ARBA" id="ARBA00010923"/>
    </source>
</evidence>
<name>A0ABX8C6C2_9ACTN</name>
<dbReference type="SUPFAM" id="SSF116734">
    <property type="entry name" value="DNA methylase specificity domain"/>
    <property type="match status" value="2"/>
</dbReference>
<dbReference type="PANTHER" id="PTHR30408">
    <property type="entry name" value="TYPE-1 RESTRICTION ENZYME ECOKI SPECIFICITY PROTEIN"/>
    <property type="match status" value="1"/>
</dbReference>
<gene>
    <name evidence="5" type="ORF">KGD83_02275</name>
</gene>
<dbReference type="EC" id="3.1.21.-" evidence="5"/>
<feature type="domain" description="Type I restriction modification DNA specificity" evidence="4">
    <location>
        <begin position="2"/>
        <end position="163"/>
    </location>
</feature>
<keyword evidence="5" id="KW-0255">Endonuclease</keyword>
<evidence type="ECO:0000256" key="3">
    <source>
        <dbReference type="ARBA" id="ARBA00023125"/>
    </source>
</evidence>